<organism evidence="2 3">
    <name type="scientific">Asbolus verrucosus</name>
    <name type="common">Desert ironclad beetle</name>
    <dbReference type="NCBI Taxonomy" id="1661398"/>
    <lineage>
        <taxon>Eukaryota</taxon>
        <taxon>Metazoa</taxon>
        <taxon>Ecdysozoa</taxon>
        <taxon>Arthropoda</taxon>
        <taxon>Hexapoda</taxon>
        <taxon>Insecta</taxon>
        <taxon>Pterygota</taxon>
        <taxon>Neoptera</taxon>
        <taxon>Endopterygota</taxon>
        <taxon>Coleoptera</taxon>
        <taxon>Polyphaga</taxon>
        <taxon>Cucujiformia</taxon>
        <taxon>Tenebrionidae</taxon>
        <taxon>Pimeliinae</taxon>
        <taxon>Asbolus</taxon>
    </lineage>
</organism>
<feature type="compositionally biased region" description="Polar residues" evidence="1">
    <location>
        <begin position="84"/>
        <end position="94"/>
    </location>
</feature>
<feature type="region of interest" description="Disordered" evidence="1">
    <location>
        <begin position="67"/>
        <end position="141"/>
    </location>
</feature>
<protein>
    <submittedName>
        <fullName evidence="2">Uncharacterized protein</fullName>
    </submittedName>
</protein>
<accession>A0A482W3N8</accession>
<proteinExistence type="predicted"/>
<gene>
    <name evidence="2" type="ORF">BDFB_007655</name>
</gene>
<dbReference type="Proteomes" id="UP000292052">
    <property type="component" value="Unassembled WGS sequence"/>
</dbReference>
<feature type="compositionally biased region" description="Polar residues" evidence="1">
    <location>
        <begin position="125"/>
        <end position="141"/>
    </location>
</feature>
<sequence>MGSPSQKVVIPKGLVNPNETTIVEIPIRLKHLDMVIARPKQDWSYGTNRSPFDNFNPHDAATFYHEGGMFHPDHPANRTPPSLYDQSPVSSMYTPGSAEDSSSIPVCSGSSSCPGNSSSGAYQRFDSSGLSPGSPDRSLTQSDVMNSLGQLESSELHKIMGDLSDFQSARRKLVFDASSLASAADVSSNILSHTI</sequence>
<comment type="caution">
    <text evidence="2">The sequence shown here is derived from an EMBL/GenBank/DDBJ whole genome shotgun (WGS) entry which is preliminary data.</text>
</comment>
<dbReference type="AlphaFoldDB" id="A0A482W3N8"/>
<reference evidence="2 3" key="1">
    <citation type="submission" date="2017-03" db="EMBL/GenBank/DDBJ databases">
        <title>Genome of the blue death feigning beetle - Asbolus verrucosus.</title>
        <authorList>
            <person name="Rider S.D."/>
        </authorList>
    </citation>
    <scope>NUCLEOTIDE SEQUENCE [LARGE SCALE GENOMIC DNA]</scope>
    <source>
        <strain evidence="2">Butters</strain>
        <tissue evidence="2">Head and leg muscle</tissue>
    </source>
</reference>
<dbReference type="EMBL" id="QDEB01031525">
    <property type="protein sequence ID" value="RZC39762.1"/>
    <property type="molecule type" value="Genomic_DNA"/>
</dbReference>
<dbReference type="OrthoDB" id="6723953at2759"/>
<evidence type="ECO:0000313" key="3">
    <source>
        <dbReference type="Proteomes" id="UP000292052"/>
    </source>
</evidence>
<keyword evidence="3" id="KW-1185">Reference proteome</keyword>
<feature type="compositionally biased region" description="Low complexity" evidence="1">
    <location>
        <begin position="101"/>
        <end position="120"/>
    </location>
</feature>
<evidence type="ECO:0000313" key="2">
    <source>
        <dbReference type="EMBL" id="RZC39762.1"/>
    </source>
</evidence>
<evidence type="ECO:0000256" key="1">
    <source>
        <dbReference type="SAM" id="MobiDB-lite"/>
    </source>
</evidence>
<name>A0A482W3N8_ASBVE</name>